<dbReference type="InterPro" id="IPR011990">
    <property type="entry name" value="TPR-like_helical_dom_sf"/>
</dbReference>
<keyword evidence="1" id="KW-0802">TPR repeat</keyword>
<dbReference type="EMBL" id="JBHLXP010000003">
    <property type="protein sequence ID" value="MFC0049564.1"/>
    <property type="molecule type" value="Genomic_DNA"/>
</dbReference>
<evidence type="ECO:0000256" key="2">
    <source>
        <dbReference type="SAM" id="SignalP"/>
    </source>
</evidence>
<reference evidence="3 4" key="1">
    <citation type="submission" date="2024-09" db="EMBL/GenBank/DDBJ databases">
        <authorList>
            <person name="Sun Q."/>
            <person name="Mori K."/>
        </authorList>
    </citation>
    <scope>NUCLEOTIDE SEQUENCE [LARGE SCALE GENOMIC DNA]</scope>
    <source>
        <strain evidence="3 4">KCTC 23315</strain>
    </source>
</reference>
<dbReference type="PROSITE" id="PS50005">
    <property type="entry name" value="TPR"/>
    <property type="match status" value="2"/>
</dbReference>
<proteinExistence type="predicted"/>
<name>A0ABV6BFB4_9GAMM</name>
<feature type="chain" id="PRO_5045258065" evidence="2">
    <location>
        <begin position="20"/>
        <end position="919"/>
    </location>
</feature>
<feature type="repeat" description="TPR" evidence="1">
    <location>
        <begin position="337"/>
        <end position="370"/>
    </location>
</feature>
<dbReference type="Pfam" id="PF13432">
    <property type="entry name" value="TPR_16"/>
    <property type="match status" value="2"/>
</dbReference>
<evidence type="ECO:0000256" key="1">
    <source>
        <dbReference type="PROSITE-ProRule" id="PRU00339"/>
    </source>
</evidence>
<evidence type="ECO:0000313" key="4">
    <source>
        <dbReference type="Proteomes" id="UP001589813"/>
    </source>
</evidence>
<dbReference type="Pfam" id="PF14559">
    <property type="entry name" value="TPR_19"/>
    <property type="match status" value="1"/>
</dbReference>
<dbReference type="Gene3D" id="1.25.40.10">
    <property type="entry name" value="Tetratricopeptide repeat domain"/>
    <property type="match status" value="5"/>
</dbReference>
<feature type="signal peptide" evidence="2">
    <location>
        <begin position="1"/>
        <end position="19"/>
    </location>
</feature>
<dbReference type="Proteomes" id="UP001589813">
    <property type="component" value="Unassembled WGS sequence"/>
</dbReference>
<evidence type="ECO:0000313" key="3">
    <source>
        <dbReference type="EMBL" id="MFC0049564.1"/>
    </source>
</evidence>
<gene>
    <name evidence="3" type="ORF">ACFFJP_14805</name>
</gene>
<dbReference type="InterPro" id="IPR019734">
    <property type="entry name" value="TPR_rpt"/>
</dbReference>
<dbReference type="PANTHER" id="PTHR12558">
    <property type="entry name" value="CELL DIVISION CYCLE 16,23,27"/>
    <property type="match status" value="1"/>
</dbReference>
<dbReference type="SUPFAM" id="SSF48452">
    <property type="entry name" value="TPR-like"/>
    <property type="match status" value="4"/>
</dbReference>
<organism evidence="3 4">
    <name type="scientific">Rheinheimera tilapiae</name>
    <dbReference type="NCBI Taxonomy" id="875043"/>
    <lineage>
        <taxon>Bacteria</taxon>
        <taxon>Pseudomonadati</taxon>
        <taxon>Pseudomonadota</taxon>
        <taxon>Gammaproteobacteria</taxon>
        <taxon>Chromatiales</taxon>
        <taxon>Chromatiaceae</taxon>
        <taxon>Rheinheimera</taxon>
    </lineage>
</organism>
<protein>
    <submittedName>
        <fullName evidence="3">Tetratricopeptide repeat protein</fullName>
    </submittedName>
</protein>
<keyword evidence="2" id="KW-0732">Signal</keyword>
<keyword evidence="4" id="KW-1185">Reference proteome</keyword>
<feature type="repeat" description="TPR" evidence="1">
    <location>
        <begin position="303"/>
        <end position="336"/>
    </location>
</feature>
<sequence>MKLRLLAVMVALMAQPVFAADTAAAYYEKARQYSQQQQWREAELELRNSLQQNPAYLPARLMLGQVLLKAGNWSSAEKELQLALDGGAATEPLIYDLMRALLAQQKSNDVAFLLDRYPQFKTQPAYQLMRANLHKAQYQYEEAAALYQQSLSQADAALADEIRFQLAELHLKQQQFSQIQPLLSAIRVDGAFGKKAQYLQAQLYLIQQQRDDALKIYQQLLSRDDSDAIALLGKAQVLQQQGKLAEALNAIVSYREKFPYNPYGQLIHAALIGLQGDDKEQNRMLRQVQMQLNNLPENAKEQEDVLLLAATMDFSQEKFEQAILKLRRALKLYPANYQVHQLLAQSYLQLGDAKTAGGFSRQALELNPADFQLYLLGAAVARAQRDPATELKLLQQAFSAFPQQPEIRKAYVQSLLSNNQSAEARRLLTEQGGASQQADLIVLGYLQLEQGMLNEARQTAADLLKSDQSKVEIFQLAGDVAAKSADPGLARQFFQQALTLDANYKPSLLSLASLALQQQDWNSAMQAYRTLLQKDAADPLVLQLMADASLRLGKAPDAIHYLQQLDQQDLKLVPARMALLELYLQTNALAEAKDLAAQLTEQTDISTDLYFAKARLALQQQDLTEAKRLSEILYGLWYDQAWRLRDLADLQLRSQDNSGVAKTLTRLQALDADEASIGLLQARLALLEQRFTDGMKLLQKLQSSLGQQPAFAELKAHFHLAQGQDQAAAALLAPLFKQSGDQRHLLLLLRAQRRDPTAIQQLLRDWLSQHPTDLSATMLLAEQLELAGLPEQARTLYQQSPLLDTQAVLQNNLAVLLFDTDPQQALKLAQKAHQAMPEQPDILDTYGYALVKAGQAEQGLGVLRDAEIRQPNSSLLQLHIAAALQQLKRPEEAKAVLLQLKDRPLSAAEQKLLQQLQKN</sequence>
<dbReference type="PANTHER" id="PTHR12558:SF13">
    <property type="entry name" value="CELL DIVISION CYCLE PROTEIN 27 HOMOLOG"/>
    <property type="match status" value="1"/>
</dbReference>
<comment type="caution">
    <text evidence="3">The sequence shown here is derived from an EMBL/GenBank/DDBJ whole genome shotgun (WGS) entry which is preliminary data.</text>
</comment>
<dbReference type="RefSeq" id="WP_377245644.1">
    <property type="nucleotide sequence ID" value="NZ_JBHLXP010000003.1"/>
</dbReference>
<accession>A0ABV6BFB4</accession>
<dbReference type="SMART" id="SM00028">
    <property type="entry name" value="TPR"/>
    <property type="match status" value="9"/>
</dbReference>